<reference evidence="2 3" key="1">
    <citation type="submission" date="2022-05" db="EMBL/GenBank/DDBJ databases">
        <title>Genome Sequencing of Bee-Associated Microbes.</title>
        <authorList>
            <person name="Dunlap C."/>
        </authorList>
    </citation>
    <scope>NUCLEOTIDE SEQUENCE [LARGE SCALE GENOMIC DNA]</scope>
    <source>
        <strain evidence="2 3">NRRL B-04010</strain>
    </source>
</reference>
<feature type="transmembrane region" description="Helical" evidence="1">
    <location>
        <begin position="126"/>
        <end position="153"/>
    </location>
</feature>
<evidence type="ECO:0000313" key="3">
    <source>
        <dbReference type="Proteomes" id="UP001527181"/>
    </source>
</evidence>
<keyword evidence="1" id="KW-0812">Transmembrane</keyword>
<evidence type="ECO:0008006" key="4">
    <source>
        <dbReference type="Google" id="ProtNLM"/>
    </source>
</evidence>
<comment type="caution">
    <text evidence="2">The sequence shown here is derived from an EMBL/GenBank/DDBJ whole genome shotgun (WGS) entry which is preliminary data.</text>
</comment>
<feature type="transmembrane region" description="Helical" evidence="1">
    <location>
        <begin position="98"/>
        <end position="120"/>
    </location>
</feature>
<dbReference type="EMBL" id="JAMDNP010000050">
    <property type="protein sequence ID" value="MCY9763255.1"/>
    <property type="molecule type" value="Genomic_DNA"/>
</dbReference>
<gene>
    <name evidence="2" type="ORF">M5X12_22230</name>
</gene>
<accession>A0ABT4H2P8</accession>
<dbReference type="RefSeq" id="WP_268600133.1">
    <property type="nucleotide sequence ID" value="NZ_JAMDNP010000050.1"/>
</dbReference>
<organism evidence="2 3">
    <name type="scientific">Paenibacillus alvei</name>
    <name type="common">Bacillus alvei</name>
    <dbReference type="NCBI Taxonomy" id="44250"/>
    <lineage>
        <taxon>Bacteria</taxon>
        <taxon>Bacillati</taxon>
        <taxon>Bacillota</taxon>
        <taxon>Bacilli</taxon>
        <taxon>Bacillales</taxon>
        <taxon>Paenibacillaceae</taxon>
        <taxon>Paenibacillus</taxon>
    </lineage>
</organism>
<evidence type="ECO:0000256" key="1">
    <source>
        <dbReference type="SAM" id="Phobius"/>
    </source>
</evidence>
<sequence length="163" mass="19164">MSIPGLQISGDVITSKLDYSIRKYIYYEINTTGHEYERGTSFFMGEIRALTTLMGMEWDYEKSGLSYYEYINNLIVRLELDISHLNIRPHLNQKRTQALRYIMILVGIYLTFGVLLHVAQVIFDRIFVIVNTLFPIPLVVILTILFLSAYTTWHKELIIRRKH</sequence>
<evidence type="ECO:0000313" key="2">
    <source>
        <dbReference type="EMBL" id="MCY9763255.1"/>
    </source>
</evidence>
<name>A0ABT4H2P8_PAEAL</name>
<dbReference type="Proteomes" id="UP001527181">
    <property type="component" value="Unassembled WGS sequence"/>
</dbReference>
<keyword evidence="3" id="KW-1185">Reference proteome</keyword>
<keyword evidence="1" id="KW-0472">Membrane</keyword>
<protein>
    <recommendedName>
        <fullName evidence="4">DUF2812 domain-containing protein</fullName>
    </recommendedName>
</protein>
<keyword evidence="1" id="KW-1133">Transmembrane helix</keyword>
<proteinExistence type="predicted"/>